<keyword evidence="5" id="KW-0406">Ion transport</keyword>
<keyword evidence="1" id="KW-0813">Transport</keyword>
<reference evidence="14" key="1">
    <citation type="submission" date="2025-08" db="UniProtKB">
        <authorList>
            <consortium name="RefSeq"/>
        </authorList>
    </citation>
    <scope>IDENTIFICATION</scope>
</reference>
<keyword evidence="4" id="KW-0186">Copper</keyword>
<organism evidence="13 14">
    <name type="scientific">Bombus terrestris</name>
    <name type="common">Buff-tailed bumblebee</name>
    <name type="synonym">Apis terrestris</name>
    <dbReference type="NCBI Taxonomy" id="30195"/>
    <lineage>
        <taxon>Eukaryota</taxon>
        <taxon>Metazoa</taxon>
        <taxon>Ecdysozoa</taxon>
        <taxon>Arthropoda</taxon>
        <taxon>Hexapoda</taxon>
        <taxon>Insecta</taxon>
        <taxon>Pterygota</taxon>
        <taxon>Neoptera</taxon>
        <taxon>Endopterygota</taxon>
        <taxon>Hymenoptera</taxon>
        <taxon>Apocrita</taxon>
        <taxon>Aculeata</taxon>
        <taxon>Apoidea</taxon>
        <taxon>Anthophila</taxon>
        <taxon>Apidae</taxon>
        <taxon>Bombus</taxon>
        <taxon>Bombus</taxon>
    </lineage>
</organism>
<dbReference type="Pfam" id="PF00403">
    <property type="entry name" value="HMA"/>
    <property type="match status" value="1"/>
</dbReference>
<dbReference type="GO" id="GO:0016531">
    <property type="term" value="F:copper chaperone activity"/>
    <property type="evidence" value="ECO:0007669"/>
    <property type="project" value="TreeGrafter"/>
</dbReference>
<dbReference type="InterPro" id="IPR006121">
    <property type="entry name" value="HMA_dom"/>
</dbReference>
<accession>A0A9B0C484</accession>
<evidence type="ECO:0000256" key="10">
    <source>
        <dbReference type="ARBA" id="ARBA00043201"/>
    </source>
</evidence>
<evidence type="ECO:0000256" key="7">
    <source>
        <dbReference type="ARBA" id="ARBA00037651"/>
    </source>
</evidence>
<dbReference type="InterPro" id="IPR017969">
    <property type="entry name" value="Heavy-metal-associated_CS"/>
</dbReference>
<evidence type="ECO:0000256" key="11">
    <source>
        <dbReference type="ARBA" id="ARBA00046351"/>
    </source>
</evidence>
<dbReference type="SUPFAM" id="SSF55008">
    <property type="entry name" value="HMA, heavy metal-associated domain"/>
    <property type="match status" value="1"/>
</dbReference>
<dbReference type="PANTHER" id="PTHR46365:SF1">
    <property type="entry name" value="COPPER TRANSPORT PROTEIN ATOX1"/>
    <property type="match status" value="1"/>
</dbReference>
<keyword evidence="2" id="KW-0479">Metal-binding</keyword>
<dbReference type="RefSeq" id="XP_003402635.1">
    <property type="nucleotide sequence ID" value="XM_003402587.4"/>
</dbReference>
<dbReference type="FunFam" id="3.30.70.100:FF:000008">
    <property type="entry name" value="Copper transport protein ATOX1"/>
    <property type="match status" value="1"/>
</dbReference>
<evidence type="ECO:0000313" key="14">
    <source>
        <dbReference type="RefSeq" id="XP_003402635.1"/>
    </source>
</evidence>
<evidence type="ECO:0000313" key="13">
    <source>
        <dbReference type="Proteomes" id="UP000835206"/>
    </source>
</evidence>
<comment type="subunit">
    <text evidence="11">Homodimer. Interacts with ATP7B. Interacts with ATP7A. Interacts (via dimer form) with SLC31A1 (via C-terminal domain); this interaction improves ATOX1 stability and controls intracellular Cu(I) levels.</text>
</comment>
<dbReference type="CDD" id="cd00371">
    <property type="entry name" value="HMA"/>
    <property type="match status" value="1"/>
</dbReference>
<dbReference type="KEGG" id="bter:100649522"/>
<keyword evidence="13" id="KW-1185">Reference proteome</keyword>
<dbReference type="Gene3D" id="3.30.70.100">
    <property type="match status" value="1"/>
</dbReference>
<dbReference type="GeneID" id="100649522"/>
<evidence type="ECO:0000256" key="3">
    <source>
        <dbReference type="ARBA" id="ARBA00022796"/>
    </source>
</evidence>
<dbReference type="InterPro" id="IPR036163">
    <property type="entry name" value="HMA_dom_sf"/>
</dbReference>
<proteinExistence type="inferred from homology"/>
<comment type="similarity">
    <text evidence="8">Belongs to the ATX1 family.</text>
</comment>
<dbReference type="PANTHER" id="PTHR46365">
    <property type="entry name" value="COPPER TRANSPORT PROTEIN ATOX1"/>
    <property type="match status" value="1"/>
</dbReference>
<dbReference type="InterPro" id="IPR051881">
    <property type="entry name" value="Copper_transport_ATOX1-like"/>
</dbReference>
<dbReference type="GO" id="GO:0005829">
    <property type="term" value="C:cytosol"/>
    <property type="evidence" value="ECO:0007669"/>
    <property type="project" value="TreeGrafter"/>
</dbReference>
<evidence type="ECO:0000259" key="12">
    <source>
        <dbReference type="PROSITE" id="PS50846"/>
    </source>
</evidence>
<evidence type="ECO:0000256" key="4">
    <source>
        <dbReference type="ARBA" id="ARBA00023008"/>
    </source>
</evidence>
<sequence length="72" mass="7794">MASQVHEFNVEMTCEGCATAVTNVLNKKEGINNVQVDLQGNKVSVTSALPSDEILRVIKKTGKSCQFLGIKK</sequence>
<dbReference type="Proteomes" id="UP000835206">
    <property type="component" value="Chromosome 2"/>
</dbReference>
<evidence type="ECO:0000256" key="2">
    <source>
        <dbReference type="ARBA" id="ARBA00022723"/>
    </source>
</evidence>
<dbReference type="GO" id="GO:0046872">
    <property type="term" value="F:metal ion binding"/>
    <property type="evidence" value="ECO:0007669"/>
    <property type="project" value="UniProtKB-KW"/>
</dbReference>
<dbReference type="PROSITE" id="PS01047">
    <property type="entry name" value="HMA_1"/>
    <property type="match status" value="1"/>
</dbReference>
<dbReference type="PROSITE" id="PS50846">
    <property type="entry name" value="HMA_2"/>
    <property type="match status" value="1"/>
</dbReference>
<evidence type="ECO:0000256" key="5">
    <source>
        <dbReference type="ARBA" id="ARBA00023065"/>
    </source>
</evidence>
<dbReference type="CTD" id="475"/>
<evidence type="ECO:0000256" key="8">
    <source>
        <dbReference type="ARBA" id="ARBA00038171"/>
    </source>
</evidence>
<dbReference type="GO" id="GO:0006825">
    <property type="term" value="P:copper ion transport"/>
    <property type="evidence" value="ECO:0007669"/>
    <property type="project" value="UniProtKB-KW"/>
</dbReference>
<evidence type="ECO:0000256" key="6">
    <source>
        <dbReference type="ARBA" id="ARBA00023186"/>
    </source>
</evidence>
<dbReference type="AlphaFoldDB" id="A0A9B0C484"/>
<keyword evidence="6" id="KW-0143">Chaperone</keyword>
<protein>
    <recommendedName>
        <fullName evidence="9">Copper transport protein ATOX1</fullName>
    </recommendedName>
    <alternativeName>
        <fullName evidence="10">Metal transport protein ATX1</fullName>
    </alternativeName>
</protein>
<evidence type="ECO:0000256" key="9">
    <source>
        <dbReference type="ARBA" id="ARBA00040962"/>
    </source>
</evidence>
<name>A0A9B0C484_BOMTE</name>
<gene>
    <name evidence="14" type="primary">LOC100649522</name>
</gene>
<keyword evidence="3" id="KW-0187">Copper transport</keyword>
<dbReference type="OrthoDB" id="689350at2759"/>
<evidence type="ECO:0000256" key="1">
    <source>
        <dbReference type="ARBA" id="ARBA00022448"/>
    </source>
</evidence>
<feature type="domain" description="HMA" evidence="12">
    <location>
        <begin position="3"/>
        <end position="66"/>
    </location>
</feature>
<comment type="function">
    <text evidence="7">Binds and deliver cytosolic copper to the copper ATPase proteins. May be important in cellular antioxidant defense.</text>
</comment>